<dbReference type="Proteomes" id="UP000287188">
    <property type="component" value="Unassembled WGS sequence"/>
</dbReference>
<dbReference type="EMBL" id="BIFS01000001">
    <property type="protein sequence ID" value="GCE17587.1"/>
    <property type="molecule type" value="Genomic_DNA"/>
</dbReference>
<proteinExistence type="predicted"/>
<evidence type="ECO:0000256" key="1">
    <source>
        <dbReference type="SAM" id="Phobius"/>
    </source>
</evidence>
<gene>
    <name evidence="2" type="ORF">KDK_13870</name>
</gene>
<keyword evidence="3" id="KW-1185">Reference proteome</keyword>
<evidence type="ECO:0000313" key="2">
    <source>
        <dbReference type="EMBL" id="GCE17587.1"/>
    </source>
</evidence>
<accession>A0A402AEN8</accession>
<keyword evidence="1" id="KW-0812">Transmembrane</keyword>
<dbReference type="AlphaFoldDB" id="A0A402AEN8"/>
<name>A0A402AEN8_9CHLR</name>
<keyword evidence="1" id="KW-0472">Membrane</keyword>
<protein>
    <submittedName>
        <fullName evidence="2">Uncharacterized protein</fullName>
    </submittedName>
</protein>
<comment type="caution">
    <text evidence="2">The sequence shown here is derived from an EMBL/GenBank/DDBJ whole genome shotgun (WGS) entry which is preliminary data.</text>
</comment>
<sequence>MTITHEFMMLLEGAIWVVCLLLGVGLGTLLGRWSGVLLGWMVATSLDANILKGGRLGKRLGAFIGIGIGLAVAAFYANQLVTMATHQFIVH</sequence>
<reference evidence="3" key="1">
    <citation type="submission" date="2018-12" db="EMBL/GenBank/DDBJ databases">
        <title>Tengunoibacter tsumagoiensis gen. nov., sp. nov., Dictyobacter kobayashii sp. nov., D. alpinus sp. nov., and D. joshuensis sp. nov. and description of Dictyobacteraceae fam. nov. within the order Ktedonobacterales isolated from Tengu-no-mugimeshi.</title>
        <authorList>
            <person name="Wang C.M."/>
            <person name="Zheng Y."/>
            <person name="Sakai Y."/>
            <person name="Toyoda A."/>
            <person name="Minakuchi Y."/>
            <person name="Abe K."/>
            <person name="Yokota A."/>
            <person name="Yabe S."/>
        </authorList>
    </citation>
    <scope>NUCLEOTIDE SEQUENCE [LARGE SCALE GENOMIC DNA]</scope>
    <source>
        <strain evidence="3">Uno11</strain>
    </source>
</reference>
<feature type="transmembrane region" description="Helical" evidence="1">
    <location>
        <begin position="7"/>
        <end position="27"/>
    </location>
</feature>
<keyword evidence="1" id="KW-1133">Transmembrane helix</keyword>
<evidence type="ECO:0000313" key="3">
    <source>
        <dbReference type="Proteomes" id="UP000287188"/>
    </source>
</evidence>
<organism evidence="2 3">
    <name type="scientific">Dictyobacter kobayashii</name>
    <dbReference type="NCBI Taxonomy" id="2014872"/>
    <lineage>
        <taxon>Bacteria</taxon>
        <taxon>Bacillati</taxon>
        <taxon>Chloroflexota</taxon>
        <taxon>Ktedonobacteria</taxon>
        <taxon>Ktedonobacterales</taxon>
        <taxon>Dictyobacteraceae</taxon>
        <taxon>Dictyobacter</taxon>
    </lineage>
</organism>
<feature type="transmembrane region" description="Helical" evidence="1">
    <location>
        <begin position="60"/>
        <end position="77"/>
    </location>
</feature>
<dbReference type="RefSeq" id="WP_126549247.1">
    <property type="nucleotide sequence ID" value="NZ_BIFS01000001.1"/>
</dbReference>